<evidence type="ECO:0000256" key="1">
    <source>
        <dbReference type="ARBA" id="ARBA00023002"/>
    </source>
</evidence>
<dbReference type="GO" id="GO:0016706">
    <property type="term" value="F:2-oxoglutarate-dependent dioxygenase activity"/>
    <property type="evidence" value="ECO:0007669"/>
    <property type="project" value="UniProtKB-ARBA"/>
</dbReference>
<dbReference type="Proteomes" id="UP000381378">
    <property type="component" value="Unassembled WGS sequence"/>
</dbReference>
<protein>
    <submittedName>
        <fullName evidence="2">Uncharacterized protein</fullName>
    </submittedName>
</protein>
<name>A0A5E7TAA9_PSEFL</name>
<dbReference type="SUPFAM" id="SSF51197">
    <property type="entry name" value="Clavaminate synthase-like"/>
    <property type="match status" value="1"/>
</dbReference>
<dbReference type="RefSeq" id="WP_150786215.1">
    <property type="nucleotide sequence ID" value="NZ_CABVJF010000006.1"/>
</dbReference>
<sequence>MDIVEFSEFKLKQNGRHEGVTRRLDDSGYCLVVGLGGQSKAISLMQSLGCFIKQYNGSIEHDVTYKPGFDDKAYSQSINMIRAHTEAPGWSPSPKFLALYCKRQALCGGGHTNLLDYEDIISDLNANEVKILESESIFFPGPEGGIKTPMLIKSLRILRFSYNLLTCGEYDPIVNKAVDDDRLPLGVAGVSLAHNITRLFDEKRTSILIPDDGLLIWNNQRMLHSRAEYSDKKRHLIRYWIS</sequence>
<evidence type="ECO:0000313" key="3">
    <source>
        <dbReference type="Proteomes" id="UP000381378"/>
    </source>
</evidence>
<accession>A0A5E7TAA9</accession>
<proteinExistence type="predicted"/>
<keyword evidence="1" id="KW-0560">Oxidoreductase</keyword>
<dbReference type="InterPro" id="IPR042098">
    <property type="entry name" value="TauD-like_sf"/>
</dbReference>
<dbReference type="Gene3D" id="3.60.130.10">
    <property type="entry name" value="Clavaminate synthase-like"/>
    <property type="match status" value="1"/>
</dbReference>
<reference evidence="2 3" key="1">
    <citation type="submission" date="2019-09" db="EMBL/GenBank/DDBJ databases">
        <authorList>
            <person name="Chandra G."/>
            <person name="Truman W A."/>
        </authorList>
    </citation>
    <scope>NUCLEOTIDE SEQUENCE [LARGE SCALE GENOMIC DNA]</scope>
    <source>
        <strain evidence="2">PS928</strain>
    </source>
</reference>
<dbReference type="AlphaFoldDB" id="A0A5E7TAA9"/>
<organism evidence="2 3">
    <name type="scientific">Pseudomonas fluorescens</name>
    <dbReference type="NCBI Taxonomy" id="294"/>
    <lineage>
        <taxon>Bacteria</taxon>
        <taxon>Pseudomonadati</taxon>
        <taxon>Pseudomonadota</taxon>
        <taxon>Gammaproteobacteria</taxon>
        <taxon>Pseudomonadales</taxon>
        <taxon>Pseudomonadaceae</taxon>
        <taxon>Pseudomonas</taxon>
    </lineage>
</organism>
<dbReference type="OrthoDB" id="581608at2"/>
<evidence type="ECO:0000313" key="2">
    <source>
        <dbReference type="EMBL" id="VVP95150.1"/>
    </source>
</evidence>
<dbReference type="EMBL" id="CABVJF010000006">
    <property type="protein sequence ID" value="VVP95150.1"/>
    <property type="molecule type" value="Genomic_DNA"/>
</dbReference>
<gene>
    <name evidence="2" type="ORF">PS928_02035</name>
</gene>